<dbReference type="EMBL" id="FMMM01000080">
    <property type="protein sequence ID" value="SCQ24538.1"/>
    <property type="molecule type" value="Genomic_DNA"/>
</dbReference>
<dbReference type="Proteomes" id="UP000182057">
    <property type="component" value="Unassembled WGS sequence"/>
</dbReference>
<dbReference type="EMBL" id="NSLJ01000004">
    <property type="protein sequence ID" value="PDP44777.1"/>
    <property type="molecule type" value="Genomic_DNA"/>
</dbReference>
<name>A0A1D3UX62_TANFO</name>
<dbReference type="AlphaFoldDB" id="A0A1D3UX62"/>
<reference evidence="4 5" key="1">
    <citation type="submission" date="2016-09" db="EMBL/GenBank/DDBJ databases">
        <authorList>
            <person name="Capua I."/>
            <person name="De Benedictis P."/>
            <person name="Joannis T."/>
            <person name="Lombin L.H."/>
            <person name="Cattoli G."/>
        </authorList>
    </citation>
    <scope>NUCLEOTIDE SEQUENCE [LARGE SCALE GENOMIC DNA]</scope>
    <source>
        <strain evidence="4 5">UB20</strain>
    </source>
</reference>
<dbReference type="Proteomes" id="UP000219259">
    <property type="component" value="Unassembled WGS sequence"/>
</dbReference>
<sequence length="100" mass="12332">MSEKENFYTKYLSKLNLYVVVIAVFMIITFVVGDSNLYVRYTYDDKIRSLEREIKHYRKEIETNRRKLEDLHTSKEGLERYAREEFYMKRENEDIFIIQD</sequence>
<feature type="transmembrane region" description="Helical" evidence="2">
    <location>
        <begin position="15"/>
        <end position="39"/>
    </location>
</feature>
<dbReference type="OMA" id="VWMLFFD"/>
<evidence type="ECO:0000256" key="1">
    <source>
        <dbReference type="SAM" id="Coils"/>
    </source>
</evidence>
<dbReference type="Pfam" id="PF04977">
    <property type="entry name" value="DivIC"/>
    <property type="match status" value="1"/>
</dbReference>
<evidence type="ECO:0000313" key="4">
    <source>
        <dbReference type="EMBL" id="SCQ24538.1"/>
    </source>
</evidence>
<keyword evidence="2" id="KW-0812">Transmembrane</keyword>
<evidence type="ECO:0000313" key="6">
    <source>
        <dbReference type="Proteomes" id="UP000219259"/>
    </source>
</evidence>
<evidence type="ECO:0000313" key="5">
    <source>
        <dbReference type="Proteomes" id="UP000182057"/>
    </source>
</evidence>
<accession>A0A1D3UX62</accession>
<organism evidence="4 5">
    <name type="scientific">Tannerella forsythia</name>
    <name type="common">Bacteroides forsythus</name>
    <dbReference type="NCBI Taxonomy" id="28112"/>
    <lineage>
        <taxon>Bacteria</taxon>
        <taxon>Pseudomonadati</taxon>
        <taxon>Bacteroidota</taxon>
        <taxon>Bacteroidia</taxon>
        <taxon>Bacteroidales</taxon>
        <taxon>Tannerellaceae</taxon>
        <taxon>Tannerella</taxon>
    </lineage>
</organism>
<proteinExistence type="predicted"/>
<dbReference type="OrthoDB" id="1467719at2"/>
<keyword evidence="2" id="KW-1133">Transmembrane helix</keyword>
<keyword evidence="1" id="KW-0175">Coiled coil</keyword>
<keyword evidence="2" id="KW-0472">Membrane</keyword>
<dbReference type="InterPro" id="IPR007060">
    <property type="entry name" value="FtsL/DivIC"/>
</dbReference>
<dbReference type="RefSeq" id="WP_014226181.1">
    <property type="nucleotide sequence ID" value="NZ_CAJPTF010000041.1"/>
</dbReference>
<dbReference type="GeneID" id="34759836"/>
<reference evidence="3 6" key="2">
    <citation type="submission" date="2017-09" db="EMBL/GenBank/DDBJ databases">
        <title>Phase variable restriction modification systems are present in the genome sequences of periodontal pathogens Prevotella intermedia, Tannerella forsythia and Porphyromonas gingivalis.</title>
        <authorList>
            <person name="Haigh R.D."/>
            <person name="Crawford L."/>
            <person name="Ralph J."/>
            <person name="Wanford J."/>
            <person name="Vartoukian S.R."/>
            <person name="Hijazib K."/>
            <person name="Wade W."/>
            <person name="Oggioni M.R."/>
        </authorList>
    </citation>
    <scope>NUCLEOTIDE SEQUENCE [LARGE SCALE GENOMIC DNA]</scope>
    <source>
        <strain evidence="3 6">WW11663</strain>
    </source>
</reference>
<protein>
    <submittedName>
        <fullName evidence="4">Septum formation initiator</fullName>
    </submittedName>
</protein>
<gene>
    <name evidence="3" type="ORF">CLI86_02580</name>
    <name evidence="4" type="ORF">TFUB20_02539</name>
</gene>
<feature type="coiled-coil region" evidence="1">
    <location>
        <begin position="40"/>
        <end position="67"/>
    </location>
</feature>
<evidence type="ECO:0000313" key="3">
    <source>
        <dbReference type="EMBL" id="PDP44777.1"/>
    </source>
</evidence>
<evidence type="ECO:0000256" key="2">
    <source>
        <dbReference type="SAM" id="Phobius"/>
    </source>
</evidence>